<name>A0A1Q2M905_9GAMM</name>
<keyword evidence="1" id="KW-1133">Transmembrane helix</keyword>
<reference evidence="2" key="1">
    <citation type="submission" date="2017-02" db="EMBL/GenBank/DDBJ databases">
        <title>Genome of Microbulbifer agarilyticus GP101.</title>
        <authorList>
            <person name="Jung J."/>
            <person name="Bae S.S."/>
            <person name="Baek K."/>
        </authorList>
    </citation>
    <scope>NUCLEOTIDE SEQUENCE [LARGE SCALE GENOMIC DNA]</scope>
    <source>
        <strain evidence="2">GP101</strain>
    </source>
</reference>
<keyword evidence="3" id="KW-1185">Reference proteome</keyword>
<accession>A0A1Q2M905</accession>
<dbReference type="RefSeq" id="WP_077407655.1">
    <property type="nucleotide sequence ID" value="NZ_CP019650.1"/>
</dbReference>
<feature type="transmembrane region" description="Helical" evidence="1">
    <location>
        <begin position="6"/>
        <end position="24"/>
    </location>
</feature>
<feature type="transmembrane region" description="Helical" evidence="1">
    <location>
        <begin position="31"/>
        <end position="51"/>
    </location>
</feature>
<evidence type="ECO:0008006" key="4">
    <source>
        <dbReference type="Google" id="ProtNLM"/>
    </source>
</evidence>
<dbReference type="KEGG" id="maga:Mag101_16955"/>
<gene>
    <name evidence="2" type="ORF">Mag101_16955</name>
</gene>
<protein>
    <recommendedName>
        <fullName evidence="4">EamA domain-containing protein</fullName>
    </recommendedName>
</protein>
<organism evidence="2 3">
    <name type="scientific">Microbulbifer agarilyticus</name>
    <dbReference type="NCBI Taxonomy" id="260552"/>
    <lineage>
        <taxon>Bacteria</taxon>
        <taxon>Pseudomonadati</taxon>
        <taxon>Pseudomonadota</taxon>
        <taxon>Gammaproteobacteria</taxon>
        <taxon>Cellvibrionales</taxon>
        <taxon>Microbulbiferaceae</taxon>
        <taxon>Microbulbifer</taxon>
    </lineage>
</organism>
<evidence type="ECO:0000313" key="3">
    <source>
        <dbReference type="Proteomes" id="UP000188219"/>
    </source>
</evidence>
<proteinExistence type="predicted"/>
<feature type="transmembrane region" description="Helical" evidence="1">
    <location>
        <begin position="57"/>
        <end position="75"/>
    </location>
</feature>
<keyword evidence="1" id="KW-0812">Transmembrane</keyword>
<dbReference type="Proteomes" id="UP000188219">
    <property type="component" value="Chromosome"/>
</dbReference>
<evidence type="ECO:0000256" key="1">
    <source>
        <dbReference type="SAM" id="Phobius"/>
    </source>
</evidence>
<sequence length="77" mass="8418">MPPVAAVSLVFSLVLGVVLWIYLIRLSFARSSGMGVVALLLPPLAFIQLLSDPEHREQLLVLFVSILLFSSIAALER</sequence>
<keyword evidence="1" id="KW-0472">Membrane</keyword>
<evidence type="ECO:0000313" key="2">
    <source>
        <dbReference type="EMBL" id="AQQ69130.1"/>
    </source>
</evidence>
<dbReference type="AlphaFoldDB" id="A0A1Q2M905"/>
<dbReference type="EMBL" id="CP019650">
    <property type="protein sequence ID" value="AQQ69130.1"/>
    <property type="molecule type" value="Genomic_DNA"/>
</dbReference>